<dbReference type="InterPro" id="IPR000537">
    <property type="entry name" value="UbiA_prenyltransferase"/>
</dbReference>
<reference evidence="10" key="1">
    <citation type="journal article" date="2022" name="ISME J.">
        <title>Identification of active gaseous-alkane degraders at natural gas seeps.</title>
        <authorList>
            <person name="Farhan Ul Haque M."/>
            <person name="Hernandez M."/>
            <person name="Crombie A.T."/>
            <person name="Murrell J.C."/>
        </authorList>
    </citation>
    <scope>NUCLEOTIDE SEQUENCE</scope>
    <source>
        <strain evidence="10">PC2</strain>
    </source>
</reference>
<evidence type="ECO:0000256" key="5">
    <source>
        <dbReference type="ARBA" id="ARBA00022692"/>
    </source>
</evidence>
<dbReference type="NCBIfam" id="TIGR00751">
    <property type="entry name" value="menA"/>
    <property type="match status" value="1"/>
</dbReference>
<dbReference type="GO" id="GO:0046428">
    <property type="term" value="F:1,4-dihydroxy-2-naphthoate polyprenyltransferase activity"/>
    <property type="evidence" value="ECO:0007669"/>
    <property type="project" value="UniProtKB-EC"/>
</dbReference>
<dbReference type="EC" id="2.5.1.74" evidence="8 9"/>
<protein>
    <recommendedName>
        <fullName evidence="8 9">1,4-dihydroxy-2-naphthoate octaprenyltransferase</fullName>
        <shortName evidence="8">DHNA-octaprenyltransferase</shortName>
        <ecNumber evidence="8 9">2.5.1.74</ecNumber>
    </recommendedName>
</protein>
<evidence type="ECO:0000256" key="7">
    <source>
        <dbReference type="ARBA" id="ARBA00023136"/>
    </source>
</evidence>
<dbReference type="InterPro" id="IPR004657">
    <property type="entry name" value="MenA"/>
</dbReference>
<sequence>MSGAPKFSVWLAAMRPRTLSMALAPVFVGGCLAQGLVGRADLPPILVAAFSAVCIQIATNLFNDARDFERGGDGADRLGPKRAAASGLLTPHEIKRAAYGFFALAALGGFYLVAVGGWPILVLGLLSILSGWAYTGGPAPISYTPLGELFVIVFFGLGAVGGTFWLAADALAPAPLIAGLALGLFAAGVLMVNNYRDAAADARVGRRTLAILAGQRVSRALFAAMTLAPFLLAGVLTALAPQRALWLALGALPMAWAQVRQLYAEPAGPGLNALLARTAQTQALYALLLGIGALV</sequence>
<evidence type="ECO:0000256" key="1">
    <source>
        <dbReference type="ARBA" id="ARBA00004141"/>
    </source>
</evidence>
<dbReference type="PANTHER" id="PTHR13929">
    <property type="entry name" value="1,4-DIHYDROXY-2-NAPHTHOATE OCTAPRENYLTRANSFERASE"/>
    <property type="match status" value="1"/>
</dbReference>
<comment type="pathway">
    <text evidence="8">Quinol/quinone metabolism; menaquinone biosynthesis; menaquinol from 1,4-dihydroxy-2-naphthoate: step 1/2.</text>
</comment>
<evidence type="ECO:0000256" key="2">
    <source>
        <dbReference type="ARBA" id="ARBA00022428"/>
    </source>
</evidence>
<dbReference type="Proteomes" id="UP001139104">
    <property type="component" value="Unassembled WGS sequence"/>
</dbReference>
<feature type="transmembrane region" description="Helical" evidence="8">
    <location>
        <begin position="217"/>
        <end position="240"/>
    </location>
</feature>
<comment type="similarity">
    <text evidence="8">Belongs to the MenA family. Type 1 subfamily.</text>
</comment>
<dbReference type="RefSeq" id="WP_243068245.1">
    <property type="nucleotide sequence ID" value="NZ_JAIVFK010000031.1"/>
</dbReference>
<keyword evidence="11" id="KW-1185">Reference proteome</keyword>
<evidence type="ECO:0000313" key="10">
    <source>
        <dbReference type="EMBL" id="MCI4684344.1"/>
    </source>
</evidence>
<dbReference type="CDD" id="cd13962">
    <property type="entry name" value="PT_UbiA_UBIAD1"/>
    <property type="match status" value="1"/>
</dbReference>
<name>A0ABS9Z9H7_9HYPH</name>
<keyword evidence="6 8" id="KW-1133">Transmembrane helix</keyword>
<dbReference type="Gene3D" id="1.10.357.140">
    <property type="entry name" value="UbiA prenyltransferase"/>
    <property type="match status" value="1"/>
</dbReference>
<dbReference type="EMBL" id="JAIVFP010000001">
    <property type="protein sequence ID" value="MCI4684344.1"/>
    <property type="molecule type" value="Genomic_DNA"/>
</dbReference>
<keyword evidence="5 8" id="KW-0812">Transmembrane</keyword>
<evidence type="ECO:0000256" key="8">
    <source>
        <dbReference type="HAMAP-Rule" id="MF_01937"/>
    </source>
</evidence>
<evidence type="ECO:0000313" key="11">
    <source>
        <dbReference type="Proteomes" id="UP001139104"/>
    </source>
</evidence>
<keyword evidence="2 8" id="KW-0474">Menaquinone biosynthesis</keyword>
<dbReference type="Pfam" id="PF01040">
    <property type="entry name" value="UbiA"/>
    <property type="match status" value="1"/>
</dbReference>
<dbReference type="InterPro" id="IPR044878">
    <property type="entry name" value="UbiA_sf"/>
</dbReference>
<comment type="function">
    <text evidence="8">Conversion of 1,4-dihydroxy-2-naphthoate (DHNA) to demethylmenaquinone (DMK).</text>
</comment>
<keyword evidence="4 8" id="KW-0808">Transferase</keyword>
<evidence type="ECO:0000256" key="3">
    <source>
        <dbReference type="ARBA" id="ARBA00022475"/>
    </source>
</evidence>
<dbReference type="PROSITE" id="PS51257">
    <property type="entry name" value="PROKAR_LIPOPROTEIN"/>
    <property type="match status" value="1"/>
</dbReference>
<comment type="caution">
    <text evidence="8">Lacks conserved residue(s) required for the propagation of feature annotation.</text>
</comment>
<evidence type="ECO:0000256" key="6">
    <source>
        <dbReference type="ARBA" id="ARBA00022989"/>
    </source>
</evidence>
<comment type="caution">
    <text evidence="10">The sequence shown here is derived from an EMBL/GenBank/DDBJ whole genome shotgun (WGS) entry which is preliminary data.</text>
</comment>
<feature type="transmembrane region" description="Helical" evidence="8">
    <location>
        <begin position="174"/>
        <end position="196"/>
    </location>
</feature>
<dbReference type="PANTHER" id="PTHR13929:SF0">
    <property type="entry name" value="UBIA PRENYLTRANSFERASE DOMAIN-CONTAINING PROTEIN 1"/>
    <property type="match status" value="1"/>
</dbReference>
<dbReference type="InterPro" id="IPR026046">
    <property type="entry name" value="UBIAD1"/>
</dbReference>
<comment type="catalytic activity">
    <reaction evidence="8">
        <text>an all-trans-polyprenyl diphosphate + 1,4-dihydroxy-2-naphthoate + H(+) = a 2-demethylmenaquinol + CO2 + diphosphate</text>
        <dbReference type="Rhea" id="RHEA:26478"/>
        <dbReference type="Rhea" id="RHEA-COMP:9563"/>
        <dbReference type="Rhea" id="RHEA-COMP:9564"/>
        <dbReference type="ChEBI" id="CHEBI:11173"/>
        <dbReference type="ChEBI" id="CHEBI:15378"/>
        <dbReference type="ChEBI" id="CHEBI:16526"/>
        <dbReference type="ChEBI" id="CHEBI:33019"/>
        <dbReference type="ChEBI" id="CHEBI:55437"/>
        <dbReference type="ChEBI" id="CHEBI:58914"/>
        <dbReference type="EC" id="2.5.1.74"/>
    </reaction>
</comment>
<keyword evidence="3 8" id="KW-1003">Cell membrane</keyword>
<evidence type="ECO:0000256" key="4">
    <source>
        <dbReference type="ARBA" id="ARBA00022679"/>
    </source>
</evidence>
<dbReference type="HAMAP" id="MF_01937">
    <property type="entry name" value="MenA_1"/>
    <property type="match status" value="1"/>
</dbReference>
<comment type="subcellular location">
    <subcellularLocation>
        <location evidence="8">Cell membrane</location>
        <topology evidence="8">Multi-pass membrane protein</topology>
    </subcellularLocation>
    <subcellularLocation>
        <location evidence="1">Membrane</location>
        <topology evidence="1">Multi-pass membrane protein</topology>
    </subcellularLocation>
</comment>
<dbReference type="NCBIfam" id="NF004751">
    <property type="entry name" value="PRK06080.1-3"/>
    <property type="match status" value="1"/>
</dbReference>
<feature type="transmembrane region" description="Helical" evidence="8">
    <location>
        <begin position="149"/>
        <end position="168"/>
    </location>
</feature>
<accession>A0ABS9Z9H7</accession>
<dbReference type="PIRSF" id="PIRSF005355">
    <property type="entry name" value="UBIAD1"/>
    <property type="match status" value="1"/>
</dbReference>
<proteinExistence type="inferred from homology"/>
<organism evidence="10 11">
    <name type="scientific">Candidatus Rhodoblastus alkanivorans</name>
    <dbReference type="NCBI Taxonomy" id="2954117"/>
    <lineage>
        <taxon>Bacteria</taxon>
        <taxon>Pseudomonadati</taxon>
        <taxon>Pseudomonadota</taxon>
        <taxon>Alphaproteobacteria</taxon>
        <taxon>Hyphomicrobiales</taxon>
        <taxon>Rhodoblastaceae</taxon>
        <taxon>Rhodoblastus</taxon>
    </lineage>
</organism>
<feature type="transmembrane region" description="Helical" evidence="8">
    <location>
        <begin position="120"/>
        <end position="137"/>
    </location>
</feature>
<gene>
    <name evidence="8" type="primary">menA</name>
    <name evidence="10" type="ORF">K2U94_16510</name>
</gene>
<evidence type="ECO:0000256" key="9">
    <source>
        <dbReference type="NCBIfam" id="TIGR00751"/>
    </source>
</evidence>
<keyword evidence="7 8" id="KW-0472">Membrane</keyword>